<dbReference type="InParanoid" id="K1RW41"/>
<evidence type="ECO:0000259" key="2">
    <source>
        <dbReference type="Pfam" id="PF20700"/>
    </source>
</evidence>
<feature type="compositionally biased region" description="Basic residues" evidence="1">
    <location>
        <begin position="1"/>
        <end position="15"/>
    </location>
</feature>
<evidence type="ECO:0000313" key="3">
    <source>
        <dbReference type="EMBL" id="EKC39046.1"/>
    </source>
</evidence>
<feature type="domain" description="Mutator-like transposase" evidence="2">
    <location>
        <begin position="102"/>
        <end position="368"/>
    </location>
</feature>
<feature type="region of interest" description="Disordered" evidence="1">
    <location>
        <begin position="362"/>
        <end position="383"/>
    </location>
</feature>
<reference evidence="3" key="1">
    <citation type="journal article" date="2012" name="Nature">
        <title>The oyster genome reveals stress adaptation and complexity of shell formation.</title>
        <authorList>
            <person name="Zhang G."/>
            <person name="Fang X."/>
            <person name="Guo X."/>
            <person name="Li L."/>
            <person name="Luo R."/>
            <person name="Xu F."/>
            <person name="Yang P."/>
            <person name="Zhang L."/>
            <person name="Wang X."/>
            <person name="Qi H."/>
            <person name="Xiong Z."/>
            <person name="Que H."/>
            <person name="Xie Y."/>
            <person name="Holland P.W."/>
            <person name="Paps J."/>
            <person name="Zhu Y."/>
            <person name="Wu F."/>
            <person name="Chen Y."/>
            <person name="Wang J."/>
            <person name="Peng C."/>
            <person name="Meng J."/>
            <person name="Yang L."/>
            <person name="Liu J."/>
            <person name="Wen B."/>
            <person name="Zhang N."/>
            <person name="Huang Z."/>
            <person name="Zhu Q."/>
            <person name="Feng Y."/>
            <person name="Mount A."/>
            <person name="Hedgecock D."/>
            <person name="Xu Z."/>
            <person name="Liu Y."/>
            <person name="Domazet-Loso T."/>
            <person name="Du Y."/>
            <person name="Sun X."/>
            <person name="Zhang S."/>
            <person name="Liu B."/>
            <person name="Cheng P."/>
            <person name="Jiang X."/>
            <person name="Li J."/>
            <person name="Fan D."/>
            <person name="Wang W."/>
            <person name="Fu W."/>
            <person name="Wang T."/>
            <person name="Wang B."/>
            <person name="Zhang J."/>
            <person name="Peng Z."/>
            <person name="Li Y."/>
            <person name="Li N."/>
            <person name="Wang J."/>
            <person name="Chen M."/>
            <person name="He Y."/>
            <person name="Tan F."/>
            <person name="Song X."/>
            <person name="Zheng Q."/>
            <person name="Huang R."/>
            <person name="Yang H."/>
            <person name="Du X."/>
            <person name="Chen L."/>
            <person name="Yang M."/>
            <person name="Gaffney P.M."/>
            <person name="Wang S."/>
            <person name="Luo L."/>
            <person name="She Z."/>
            <person name="Ming Y."/>
            <person name="Huang W."/>
            <person name="Zhang S."/>
            <person name="Huang B."/>
            <person name="Zhang Y."/>
            <person name="Qu T."/>
            <person name="Ni P."/>
            <person name="Miao G."/>
            <person name="Wang J."/>
            <person name="Wang Q."/>
            <person name="Steinberg C.E."/>
            <person name="Wang H."/>
            <person name="Li N."/>
            <person name="Qian L."/>
            <person name="Zhang G."/>
            <person name="Li Y."/>
            <person name="Yang H."/>
            <person name="Liu X."/>
            <person name="Wang J."/>
            <person name="Yin Y."/>
            <person name="Wang J."/>
        </authorList>
    </citation>
    <scope>NUCLEOTIDE SEQUENCE [LARGE SCALE GENOMIC DNA]</scope>
    <source>
        <strain evidence="3">05x7-T-G4-1.051#20</strain>
    </source>
</reference>
<name>K1RW41_MAGGI</name>
<feature type="region of interest" description="Disordered" evidence="1">
    <location>
        <begin position="1"/>
        <end position="32"/>
    </location>
</feature>
<proteinExistence type="predicted"/>
<accession>K1RW41</accession>
<sequence>MPKKGPKSLHQHQYKKGNIPHNKGQKSTGTTSPVQCLCPIRRLSKEEFQDVVQQQKDGIFTISDAERRGSQMKILRPGPSEVQLVDSYTDAESPNPNSRLYKVLHQEKTAKLWNHAFKEHSQKFPDCDGSLDWNQHGEEKRGLAWILSIRCKKCHYTSHREKLYEEVSRSGRGRRAAQLNVVMAVGHLGTSLTTEGMRGMLLGANIEPASATNIHQTCNKVGKIITDVNKNSMKKIRQDIQELNEKCGLANTPIRAEGDARYNNATFSAIGKTPFQAATQVTYTLSENVTKKKNVVAVFCGNKLCKKGTYLRAKGKEVTCPGHEGCTATIPPETTIGDEKRWAAECISELQSDDRPLIISHFTSDGDRNIPHNRGQKSTGTTSPVQCLCPIRRLSKEEFQDVVQQQQDGIFTISDAERRGSQMKILQSGPVKCSW</sequence>
<protein>
    <recommendedName>
        <fullName evidence="2">Mutator-like transposase domain-containing protein</fullName>
    </recommendedName>
</protein>
<dbReference type="Pfam" id="PF20700">
    <property type="entry name" value="Mutator"/>
    <property type="match status" value="1"/>
</dbReference>
<dbReference type="HOGENOM" id="CLU_630464_0_0_1"/>
<dbReference type="InterPro" id="IPR049012">
    <property type="entry name" value="Mutator_transp_dom"/>
</dbReference>
<evidence type="ECO:0000256" key="1">
    <source>
        <dbReference type="SAM" id="MobiDB-lite"/>
    </source>
</evidence>
<dbReference type="AlphaFoldDB" id="K1RW41"/>
<organism evidence="3">
    <name type="scientific">Magallana gigas</name>
    <name type="common">Pacific oyster</name>
    <name type="synonym">Crassostrea gigas</name>
    <dbReference type="NCBI Taxonomy" id="29159"/>
    <lineage>
        <taxon>Eukaryota</taxon>
        <taxon>Metazoa</taxon>
        <taxon>Spiralia</taxon>
        <taxon>Lophotrochozoa</taxon>
        <taxon>Mollusca</taxon>
        <taxon>Bivalvia</taxon>
        <taxon>Autobranchia</taxon>
        <taxon>Pteriomorphia</taxon>
        <taxon>Ostreida</taxon>
        <taxon>Ostreoidea</taxon>
        <taxon>Ostreidae</taxon>
        <taxon>Magallana</taxon>
    </lineage>
</organism>
<dbReference type="EMBL" id="JH816130">
    <property type="protein sequence ID" value="EKC39046.1"/>
    <property type="molecule type" value="Genomic_DNA"/>
</dbReference>
<gene>
    <name evidence="3" type="ORF">CGI_10018526</name>
</gene>